<feature type="compositionally biased region" description="Basic and acidic residues" evidence="1">
    <location>
        <begin position="1"/>
        <end position="11"/>
    </location>
</feature>
<reference evidence="2 3" key="1">
    <citation type="submission" date="2019-07" db="EMBL/GenBank/DDBJ databases">
        <title>Whole genome shotgun sequence of Cellulomonas persica NBRC 101101.</title>
        <authorList>
            <person name="Hosoyama A."/>
            <person name="Uohara A."/>
            <person name="Ohji S."/>
            <person name="Ichikawa N."/>
        </authorList>
    </citation>
    <scope>NUCLEOTIDE SEQUENCE [LARGE SCALE GENOMIC DNA]</scope>
    <source>
        <strain evidence="2 3">NBRC 101101</strain>
    </source>
</reference>
<feature type="region of interest" description="Disordered" evidence="1">
    <location>
        <begin position="1"/>
        <end position="26"/>
    </location>
</feature>
<evidence type="ECO:0000313" key="3">
    <source>
        <dbReference type="Proteomes" id="UP000321386"/>
    </source>
</evidence>
<proteinExistence type="predicted"/>
<evidence type="ECO:0000313" key="2">
    <source>
        <dbReference type="EMBL" id="GEK19065.1"/>
    </source>
</evidence>
<dbReference type="EMBL" id="BJUA01000017">
    <property type="protein sequence ID" value="GEK19065.1"/>
    <property type="molecule type" value="Genomic_DNA"/>
</dbReference>
<organism evidence="2 3">
    <name type="scientific">Cellulomonas persica</name>
    <dbReference type="NCBI Taxonomy" id="76861"/>
    <lineage>
        <taxon>Bacteria</taxon>
        <taxon>Bacillati</taxon>
        <taxon>Actinomycetota</taxon>
        <taxon>Actinomycetes</taxon>
        <taxon>Micrococcales</taxon>
        <taxon>Cellulomonadaceae</taxon>
        <taxon>Cellulomonas</taxon>
    </lineage>
</organism>
<keyword evidence="3" id="KW-1185">Reference proteome</keyword>
<gene>
    <name evidence="2" type="ORF">CPE01_27980</name>
</gene>
<dbReference type="AlphaFoldDB" id="A0A510V1T7"/>
<name>A0A510V1T7_9CELL</name>
<comment type="caution">
    <text evidence="2">The sequence shown here is derived from an EMBL/GenBank/DDBJ whole genome shotgun (WGS) entry which is preliminary data.</text>
</comment>
<evidence type="ECO:0000256" key="1">
    <source>
        <dbReference type="SAM" id="MobiDB-lite"/>
    </source>
</evidence>
<dbReference type="Proteomes" id="UP000321386">
    <property type="component" value="Unassembled WGS sequence"/>
</dbReference>
<sequence>MAHDLKDGWPEHRHHHSEWAPAHGASRGRCDVVTQPRIISELLEIGLDDWVLLDHVVWLSTHGAIDPGTKRIVLEVLESLYSDGLMVPGDLGASGFEDWGPPSDGWVTRSEAELDRLGWRPMGAGFWLRLTTKGERVARRVAAGGDDEPG</sequence>
<accession>A0A510V1T7</accession>
<protein>
    <submittedName>
        <fullName evidence="2">Uncharacterized protein</fullName>
    </submittedName>
</protein>